<comment type="caution">
    <text evidence="1">The sequence shown here is derived from an EMBL/GenBank/DDBJ whole genome shotgun (WGS) entry which is preliminary data.</text>
</comment>
<dbReference type="Proteomes" id="UP000188268">
    <property type="component" value="Unassembled WGS sequence"/>
</dbReference>
<gene>
    <name evidence="1" type="ORF">CCACVL1_12570</name>
</gene>
<evidence type="ECO:0000313" key="2">
    <source>
        <dbReference type="Proteomes" id="UP000188268"/>
    </source>
</evidence>
<dbReference type="Gramene" id="OMO81171">
    <property type="protein sequence ID" value="OMO81171"/>
    <property type="gene ID" value="CCACVL1_12570"/>
</dbReference>
<protein>
    <submittedName>
        <fullName evidence="1">Uncharacterized protein</fullName>
    </submittedName>
</protein>
<dbReference type="AlphaFoldDB" id="A0A1R3IF92"/>
<organism evidence="1 2">
    <name type="scientific">Corchorus capsularis</name>
    <name type="common">Jute</name>
    <dbReference type="NCBI Taxonomy" id="210143"/>
    <lineage>
        <taxon>Eukaryota</taxon>
        <taxon>Viridiplantae</taxon>
        <taxon>Streptophyta</taxon>
        <taxon>Embryophyta</taxon>
        <taxon>Tracheophyta</taxon>
        <taxon>Spermatophyta</taxon>
        <taxon>Magnoliopsida</taxon>
        <taxon>eudicotyledons</taxon>
        <taxon>Gunneridae</taxon>
        <taxon>Pentapetalae</taxon>
        <taxon>rosids</taxon>
        <taxon>malvids</taxon>
        <taxon>Malvales</taxon>
        <taxon>Malvaceae</taxon>
        <taxon>Grewioideae</taxon>
        <taxon>Apeibeae</taxon>
        <taxon>Corchorus</taxon>
    </lineage>
</organism>
<evidence type="ECO:0000313" key="1">
    <source>
        <dbReference type="EMBL" id="OMO81171.1"/>
    </source>
</evidence>
<sequence length="61" mass="7013">MVIDFQVTTVEVIRVLIAGVEMGTLFPAPCLRRRVEKGKFSFYRKNWVMTYDAFNTVVVLG</sequence>
<keyword evidence="2" id="KW-1185">Reference proteome</keyword>
<proteinExistence type="predicted"/>
<name>A0A1R3IF92_COCAP</name>
<dbReference type="EMBL" id="AWWV01010210">
    <property type="protein sequence ID" value="OMO81171.1"/>
    <property type="molecule type" value="Genomic_DNA"/>
</dbReference>
<reference evidence="1 2" key="1">
    <citation type="submission" date="2013-09" db="EMBL/GenBank/DDBJ databases">
        <title>Corchorus capsularis genome sequencing.</title>
        <authorList>
            <person name="Alam M."/>
            <person name="Haque M.S."/>
            <person name="Islam M.S."/>
            <person name="Emdad E.M."/>
            <person name="Islam M.M."/>
            <person name="Ahmed B."/>
            <person name="Halim A."/>
            <person name="Hossen Q.M.M."/>
            <person name="Hossain M.Z."/>
            <person name="Ahmed R."/>
            <person name="Khan M.M."/>
            <person name="Islam R."/>
            <person name="Rashid M.M."/>
            <person name="Khan S.A."/>
            <person name="Rahman M.S."/>
            <person name="Alam M."/>
        </authorList>
    </citation>
    <scope>NUCLEOTIDE SEQUENCE [LARGE SCALE GENOMIC DNA]</scope>
    <source>
        <strain evidence="2">cv. CVL-1</strain>
        <tissue evidence="1">Whole seedling</tissue>
    </source>
</reference>
<accession>A0A1R3IF92</accession>